<organism evidence="1 2">
    <name type="scientific">Candidatus Protochlamydia naegleriophila</name>
    <dbReference type="NCBI Taxonomy" id="389348"/>
    <lineage>
        <taxon>Bacteria</taxon>
        <taxon>Pseudomonadati</taxon>
        <taxon>Chlamydiota</taxon>
        <taxon>Chlamydiia</taxon>
        <taxon>Parachlamydiales</taxon>
        <taxon>Parachlamydiaceae</taxon>
        <taxon>Candidatus Protochlamydia</taxon>
    </lineage>
</organism>
<sequence>MNKLCLAITQLALCVYTFTLPALHYTIQDLGTLESQVSLVKKINNKNTVIGIKEDEETLSYFSWHPLNGLISFPERCVRVAPFINNHDQVAGMFWHRTDYWFVENLTSKNLFIRESNQSFANIGYPEKWKNEQLKMEDWKTPNAWDNNKLSIVAFNDQGQLFLINSTDTHKATKGAVWQNGEFHYIDPSKLCHLYAANNQGMILGRRWIENEQGKCPMLGLYDFNHDTFCPIMKDVDIINYAINDRGQVILVKEHSKALEGLLWDAETGFTALDNFYPIALNNKDQMIGMSMQDEAFRFVLWNNGETIDLGEMLDLENSHTAWARIKNLEDINDNGYIIGEGLYDGKMHGFVLIPSRDVK</sequence>
<proteinExistence type="predicted"/>
<name>A0A0U5JC54_9BACT</name>
<gene>
    <name evidence="1" type="ORF">PNK_1094</name>
</gene>
<dbReference type="Proteomes" id="UP000069902">
    <property type="component" value="Chromosome cPNK"/>
</dbReference>
<evidence type="ECO:0000313" key="1">
    <source>
        <dbReference type="EMBL" id="CUI16711.1"/>
    </source>
</evidence>
<dbReference type="InParanoid" id="A0A0U5JC54"/>
<accession>A0A0U5JC54</accession>
<dbReference type="PATRIC" id="fig|389348.3.peg.1206"/>
<protein>
    <submittedName>
        <fullName evidence="1">Uncharacterized protein</fullName>
    </submittedName>
</protein>
<dbReference type="KEGG" id="pnl:PNK_1094"/>
<dbReference type="RefSeq" id="WP_032125531.1">
    <property type="nucleotide sequence ID" value="NZ_LN879502.1"/>
</dbReference>
<reference evidence="2" key="1">
    <citation type="submission" date="2015-09" db="EMBL/GenBank/DDBJ databases">
        <authorList>
            <person name="Bertelli C."/>
        </authorList>
    </citation>
    <scope>NUCLEOTIDE SEQUENCE [LARGE SCALE GENOMIC DNA]</scope>
    <source>
        <strain evidence="2">KNic</strain>
    </source>
</reference>
<evidence type="ECO:0000313" key="2">
    <source>
        <dbReference type="Proteomes" id="UP000069902"/>
    </source>
</evidence>
<dbReference type="EMBL" id="LN879502">
    <property type="protein sequence ID" value="CUI16711.1"/>
    <property type="molecule type" value="Genomic_DNA"/>
</dbReference>
<dbReference type="AlphaFoldDB" id="A0A0U5JC54"/>
<keyword evidence="2" id="KW-1185">Reference proteome</keyword>